<dbReference type="Proteomes" id="UP001206692">
    <property type="component" value="Unassembled WGS sequence"/>
</dbReference>
<accession>A0ABT1SSY9</accession>
<organism evidence="2 3">
    <name type="scientific">Megasphaera massiliensis</name>
    <dbReference type="NCBI Taxonomy" id="1232428"/>
    <lineage>
        <taxon>Bacteria</taxon>
        <taxon>Bacillati</taxon>
        <taxon>Bacillota</taxon>
        <taxon>Negativicutes</taxon>
        <taxon>Veillonellales</taxon>
        <taxon>Veillonellaceae</taxon>
        <taxon>Megasphaera</taxon>
    </lineage>
</organism>
<sequence length="100" mass="10733">MKKNFFKQVLSAVVLTMSLAGGAAFVSANSVQYSENGDYQAAVNLSVPAVTKTADFGGYSENRDYRAAINTNVPASVKNDNVRGYSENRDFVAASAFDNH</sequence>
<name>A0ABT1SSY9_9FIRM</name>
<feature type="chain" id="PRO_5045287591" evidence="1">
    <location>
        <begin position="24"/>
        <end position="100"/>
    </location>
</feature>
<reference evidence="2 3" key="1">
    <citation type="submission" date="2022-06" db="EMBL/GenBank/DDBJ databases">
        <title>Isolation of gut microbiota from human fecal samples.</title>
        <authorList>
            <person name="Pamer E.G."/>
            <person name="Barat B."/>
            <person name="Waligurski E."/>
            <person name="Medina S."/>
            <person name="Paddock L."/>
            <person name="Mostad J."/>
        </authorList>
    </citation>
    <scope>NUCLEOTIDE SEQUENCE [LARGE SCALE GENOMIC DNA]</scope>
    <source>
        <strain evidence="2 3">DFI.1.1</strain>
    </source>
</reference>
<evidence type="ECO:0000256" key="1">
    <source>
        <dbReference type="SAM" id="SignalP"/>
    </source>
</evidence>
<feature type="signal peptide" evidence="1">
    <location>
        <begin position="1"/>
        <end position="23"/>
    </location>
</feature>
<gene>
    <name evidence="2" type="ORF">NE675_08190</name>
</gene>
<keyword evidence="1" id="KW-0732">Signal</keyword>
<dbReference type="RefSeq" id="WP_195190559.1">
    <property type="nucleotide sequence ID" value="NZ_JAJCIO010000011.1"/>
</dbReference>
<protein>
    <submittedName>
        <fullName evidence="2">Uncharacterized protein</fullName>
    </submittedName>
</protein>
<proteinExistence type="predicted"/>
<comment type="caution">
    <text evidence="2">The sequence shown here is derived from an EMBL/GenBank/DDBJ whole genome shotgun (WGS) entry which is preliminary data.</text>
</comment>
<dbReference type="EMBL" id="JANGEW010000014">
    <property type="protein sequence ID" value="MCQ5342997.1"/>
    <property type="molecule type" value="Genomic_DNA"/>
</dbReference>
<evidence type="ECO:0000313" key="3">
    <source>
        <dbReference type="Proteomes" id="UP001206692"/>
    </source>
</evidence>
<keyword evidence="3" id="KW-1185">Reference proteome</keyword>
<evidence type="ECO:0000313" key="2">
    <source>
        <dbReference type="EMBL" id="MCQ5342997.1"/>
    </source>
</evidence>